<keyword evidence="1" id="KW-0472">Membrane</keyword>
<sequence>MKFIGWIGIIHAVFIVFWMRFNIIFSIMNPIAIEEGETLAQIGMDYHTSFIGYLAMDHGSKSFMMLLTIAVPIATFYLLKRKVKFELYNIIGLFSGSLGFLLYSLSLMLQASSVAYAFNLYKSDVNEFTDAFALLLYEWTMLEGGFSTSIYILANILIAIWVIILSRGLQLYTSEHKVSVFGLITGILHIIAYLISWVLLMFGMQVIHTLTEAIGLLFVVWIFLVGVVIVKGKLKLSETHSQS</sequence>
<keyword evidence="1" id="KW-1133">Transmembrane helix</keyword>
<dbReference type="RefSeq" id="WP_200088148.1">
    <property type="nucleotide sequence ID" value="NZ_CP054706.1"/>
</dbReference>
<feature type="transmembrane region" description="Helical" evidence="1">
    <location>
        <begin position="6"/>
        <end position="27"/>
    </location>
</feature>
<keyword evidence="1" id="KW-0812">Transmembrane</keyword>
<gene>
    <name evidence="2" type="ORF">HUG20_03525</name>
</gene>
<name>A0A7T6Z997_9BACI</name>
<feature type="transmembrane region" description="Helical" evidence="1">
    <location>
        <begin position="91"/>
        <end position="118"/>
    </location>
</feature>
<dbReference type="EMBL" id="CP054706">
    <property type="protein sequence ID" value="QQK79062.1"/>
    <property type="molecule type" value="Genomic_DNA"/>
</dbReference>
<evidence type="ECO:0000313" key="2">
    <source>
        <dbReference type="EMBL" id="QQK79062.1"/>
    </source>
</evidence>
<dbReference type="Proteomes" id="UP000595349">
    <property type="component" value="Chromosome"/>
</dbReference>
<protein>
    <recommendedName>
        <fullName evidence="4">DUF4386 domain-containing protein</fullName>
    </recommendedName>
</protein>
<evidence type="ECO:0000313" key="3">
    <source>
        <dbReference type="Proteomes" id="UP000595349"/>
    </source>
</evidence>
<organism evidence="2 3">
    <name type="scientific">Salicibibacter cibi</name>
    <dbReference type="NCBI Taxonomy" id="2743001"/>
    <lineage>
        <taxon>Bacteria</taxon>
        <taxon>Bacillati</taxon>
        <taxon>Bacillota</taxon>
        <taxon>Bacilli</taxon>
        <taxon>Bacillales</taxon>
        <taxon>Bacillaceae</taxon>
        <taxon>Salicibibacter</taxon>
    </lineage>
</organism>
<reference evidence="2 3" key="1">
    <citation type="submission" date="2020-06" db="EMBL/GenBank/DDBJ databases">
        <title>Genomic analysis of Salicibibacter sp. NKC21-4.</title>
        <authorList>
            <person name="Oh Y.J."/>
        </authorList>
    </citation>
    <scope>NUCLEOTIDE SEQUENCE [LARGE SCALE GENOMIC DNA]</scope>
    <source>
        <strain evidence="2 3">NKC21-4</strain>
    </source>
</reference>
<feature type="transmembrane region" description="Helical" evidence="1">
    <location>
        <begin position="62"/>
        <end position="79"/>
    </location>
</feature>
<dbReference type="AlphaFoldDB" id="A0A7T6Z997"/>
<feature type="transmembrane region" description="Helical" evidence="1">
    <location>
        <begin position="206"/>
        <end position="230"/>
    </location>
</feature>
<keyword evidence="3" id="KW-1185">Reference proteome</keyword>
<feature type="transmembrane region" description="Helical" evidence="1">
    <location>
        <begin position="178"/>
        <end position="200"/>
    </location>
</feature>
<evidence type="ECO:0000256" key="1">
    <source>
        <dbReference type="SAM" id="Phobius"/>
    </source>
</evidence>
<proteinExistence type="predicted"/>
<accession>A0A7T6Z997</accession>
<evidence type="ECO:0008006" key="4">
    <source>
        <dbReference type="Google" id="ProtNLM"/>
    </source>
</evidence>
<dbReference type="KEGG" id="scib:HUG20_03525"/>
<feature type="transmembrane region" description="Helical" evidence="1">
    <location>
        <begin position="146"/>
        <end position="166"/>
    </location>
</feature>